<feature type="domain" description="DUF4124" evidence="3">
    <location>
        <begin position="20"/>
        <end position="73"/>
    </location>
</feature>
<name>A0A919DAP0_9GAMM</name>
<keyword evidence="2" id="KW-0732">Signal</keyword>
<dbReference type="InterPro" id="IPR025392">
    <property type="entry name" value="DUF4124"/>
</dbReference>
<dbReference type="Proteomes" id="UP000636453">
    <property type="component" value="Unassembled WGS sequence"/>
</dbReference>
<organism evidence="4 5">
    <name type="scientific">Vulcaniibacterium thermophilum</name>
    <dbReference type="NCBI Taxonomy" id="1169913"/>
    <lineage>
        <taxon>Bacteria</taxon>
        <taxon>Pseudomonadati</taxon>
        <taxon>Pseudomonadota</taxon>
        <taxon>Gammaproteobacteria</taxon>
        <taxon>Lysobacterales</taxon>
        <taxon>Lysobacteraceae</taxon>
        <taxon>Vulcaniibacterium</taxon>
    </lineage>
</organism>
<evidence type="ECO:0000313" key="4">
    <source>
        <dbReference type="EMBL" id="GHE26539.1"/>
    </source>
</evidence>
<dbReference type="RefSeq" id="WP_186761013.1">
    <property type="nucleotide sequence ID" value="NZ_BNCF01000001.1"/>
</dbReference>
<feature type="signal peptide" evidence="2">
    <location>
        <begin position="1"/>
        <end position="27"/>
    </location>
</feature>
<evidence type="ECO:0000256" key="2">
    <source>
        <dbReference type="SAM" id="SignalP"/>
    </source>
</evidence>
<sequence>MAGRHAPRRVGAGLALLSIVCAPSALAGTLYKCVARGSVAYQTSPCEPRSVTAWTREFQPDPPPPAARARSADPRGKEPRERYVAYRPVRWRVQREPLDPCEAAKAKRERELARVGLKRTFDLLRRLDDEVYDACK</sequence>
<feature type="chain" id="PRO_5036872896" description="DUF4124 domain-containing protein" evidence="2">
    <location>
        <begin position="28"/>
        <end position="136"/>
    </location>
</feature>
<comment type="caution">
    <text evidence="4">The sequence shown here is derived from an EMBL/GenBank/DDBJ whole genome shotgun (WGS) entry which is preliminary data.</text>
</comment>
<proteinExistence type="predicted"/>
<dbReference type="AlphaFoldDB" id="A0A919DAP0"/>
<accession>A0A919DAP0</accession>
<reference evidence="4" key="2">
    <citation type="submission" date="2020-09" db="EMBL/GenBank/DDBJ databases">
        <authorList>
            <person name="Sun Q."/>
            <person name="Kim S."/>
        </authorList>
    </citation>
    <scope>NUCLEOTIDE SEQUENCE</scope>
    <source>
        <strain evidence="4">KCTC 32020</strain>
    </source>
</reference>
<dbReference type="EMBL" id="BNCF01000001">
    <property type="protein sequence ID" value="GHE26539.1"/>
    <property type="molecule type" value="Genomic_DNA"/>
</dbReference>
<evidence type="ECO:0000259" key="3">
    <source>
        <dbReference type="Pfam" id="PF13511"/>
    </source>
</evidence>
<dbReference type="Pfam" id="PF13511">
    <property type="entry name" value="DUF4124"/>
    <property type="match status" value="1"/>
</dbReference>
<reference evidence="4" key="1">
    <citation type="journal article" date="2014" name="Int. J. Syst. Evol. Microbiol.">
        <title>Complete genome sequence of Corynebacterium casei LMG S-19264T (=DSM 44701T), isolated from a smear-ripened cheese.</title>
        <authorList>
            <consortium name="US DOE Joint Genome Institute (JGI-PGF)"/>
            <person name="Walter F."/>
            <person name="Albersmeier A."/>
            <person name="Kalinowski J."/>
            <person name="Ruckert C."/>
        </authorList>
    </citation>
    <scope>NUCLEOTIDE SEQUENCE</scope>
    <source>
        <strain evidence="4">KCTC 32020</strain>
    </source>
</reference>
<evidence type="ECO:0000256" key="1">
    <source>
        <dbReference type="SAM" id="MobiDB-lite"/>
    </source>
</evidence>
<gene>
    <name evidence="4" type="ORF">GCM10007167_04780</name>
</gene>
<evidence type="ECO:0000313" key="5">
    <source>
        <dbReference type="Proteomes" id="UP000636453"/>
    </source>
</evidence>
<feature type="region of interest" description="Disordered" evidence="1">
    <location>
        <begin position="54"/>
        <end position="81"/>
    </location>
</feature>
<protein>
    <recommendedName>
        <fullName evidence="3">DUF4124 domain-containing protein</fullName>
    </recommendedName>
</protein>
<feature type="compositionally biased region" description="Basic and acidic residues" evidence="1">
    <location>
        <begin position="70"/>
        <end position="81"/>
    </location>
</feature>
<keyword evidence="5" id="KW-1185">Reference proteome</keyword>